<dbReference type="SUPFAM" id="SSF55874">
    <property type="entry name" value="ATPase domain of HSP90 chaperone/DNA topoisomerase II/histidine kinase"/>
    <property type="match status" value="1"/>
</dbReference>
<keyword evidence="3" id="KW-0808">Transferase</keyword>
<dbReference type="OrthoDB" id="3173688at2"/>
<feature type="transmembrane region" description="Helical" evidence="1">
    <location>
        <begin position="99"/>
        <end position="120"/>
    </location>
</feature>
<keyword evidence="3" id="KW-0418">Kinase</keyword>
<keyword evidence="1" id="KW-0812">Transmembrane</keyword>
<feature type="transmembrane region" description="Helical" evidence="1">
    <location>
        <begin position="16"/>
        <end position="33"/>
    </location>
</feature>
<proteinExistence type="predicted"/>
<dbReference type="AlphaFoldDB" id="A0A7L9SRL7"/>
<evidence type="ECO:0000256" key="1">
    <source>
        <dbReference type="SAM" id="Phobius"/>
    </source>
</evidence>
<dbReference type="RefSeq" id="WP_143249344.1">
    <property type="nucleotide sequence ID" value="NZ_CP062938.1"/>
</dbReference>
<dbReference type="GO" id="GO:0016301">
    <property type="term" value="F:kinase activity"/>
    <property type="evidence" value="ECO:0007669"/>
    <property type="project" value="UniProtKB-KW"/>
</dbReference>
<dbReference type="InterPro" id="IPR003594">
    <property type="entry name" value="HATPase_dom"/>
</dbReference>
<evidence type="ECO:0000313" key="3">
    <source>
        <dbReference type="EMBL" id="QOL32817.1"/>
    </source>
</evidence>
<dbReference type="Pfam" id="PF14501">
    <property type="entry name" value="HATPase_c_5"/>
    <property type="match status" value="1"/>
</dbReference>
<feature type="transmembrane region" description="Helical" evidence="1">
    <location>
        <begin position="67"/>
        <end position="87"/>
    </location>
</feature>
<dbReference type="CDD" id="cd16935">
    <property type="entry name" value="HATPase_AgrC-ComD-like"/>
    <property type="match status" value="1"/>
</dbReference>
<name>A0A7L9SRL7_9BIFI</name>
<accession>A0A7L9SRL7</accession>
<dbReference type="PANTHER" id="PTHR40448:SF1">
    <property type="entry name" value="TWO-COMPONENT SENSOR HISTIDINE KINASE"/>
    <property type="match status" value="1"/>
</dbReference>
<dbReference type="GO" id="GO:0042802">
    <property type="term" value="F:identical protein binding"/>
    <property type="evidence" value="ECO:0007669"/>
    <property type="project" value="TreeGrafter"/>
</dbReference>
<evidence type="ECO:0000313" key="4">
    <source>
        <dbReference type="Proteomes" id="UP000593943"/>
    </source>
</evidence>
<sequence>MSPDAPMDMTLVETPGSYYMFAYWLAALVLCVARMPRRFDWWRTAALSLAAIGVLEGWMRLTDGIPMVLYVPSVALCMAVVFGFILATCRLSAMQAGYYTVQVVMLGEFAASLEYQIYYYLITRWSVPSVRVTNVVCLVVIHAAVFSAAWLLTRRSRGSGPELRVRWNDLLTVACIGLFAYSLSNISYVLSDTPFSTTLSGELFIIRTITDFAGVAMLFVFDLQMRERNLEMEQTALRSMLQMQYNSYRISKESMELVNRKYHDLKHQIALLRTEGGDANAHLDRLEREIGAYEAAYRTGNDVLDTMLTMKAERCRALGIQLQCVAQGESLAFIDPMDLSSLFGNALDNAIEAAGRVRDADRRQIRCSVAERRGFVQICVENGCEGPVAFDKGVPRSTKGDDANHGFGFKSMREIVERYGGSITARVDDGRFILRMLIPVRSASEARRPDRVVE</sequence>
<feature type="transmembrane region" description="Helical" evidence="1">
    <location>
        <begin position="45"/>
        <end position="61"/>
    </location>
</feature>
<organism evidence="3 4">
    <name type="scientific">Bifidobacterium eulemuris</name>
    <dbReference type="NCBI Taxonomy" id="1765219"/>
    <lineage>
        <taxon>Bacteria</taxon>
        <taxon>Bacillati</taxon>
        <taxon>Actinomycetota</taxon>
        <taxon>Actinomycetes</taxon>
        <taxon>Bifidobacteriales</taxon>
        <taxon>Bifidobacteriaceae</taxon>
        <taxon>Bifidobacterium</taxon>
    </lineage>
</organism>
<feature type="transmembrane region" description="Helical" evidence="1">
    <location>
        <begin position="132"/>
        <end position="153"/>
    </location>
</feature>
<keyword evidence="1" id="KW-1133">Transmembrane helix</keyword>
<feature type="domain" description="Histidine kinase/HSP90-like ATPase" evidence="2">
    <location>
        <begin position="334"/>
        <end position="440"/>
    </location>
</feature>
<feature type="transmembrane region" description="Helical" evidence="1">
    <location>
        <begin position="165"/>
        <end position="184"/>
    </location>
</feature>
<dbReference type="Proteomes" id="UP000593943">
    <property type="component" value="Chromosome"/>
</dbReference>
<dbReference type="PANTHER" id="PTHR40448">
    <property type="entry name" value="TWO-COMPONENT SENSOR HISTIDINE KINASE"/>
    <property type="match status" value="1"/>
</dbReference>
<evidence type="ECO:0000259" key="2">
    <source>
        <dbReference type="SMART" id="SM00387"/>
    </source>
</evidence>
<dbReference type="SMART" id="SM00387">
    <property type="entry name" value="HATPase_c"/>
    <property type="match status" value="1"/>
</dbReference>
<dbReference type="InterPro" id="IPR032834">
    <property type="entry name" value="NatK-like_C"/>
</dbReference>
<gene>
    <name evidence="3" type="ORF">BE0216_10515</name>
</gene>
<dbReference type="EMBL" id="CP062938">
    <property type="protein sequence ID" value="QOL32817.1"/>
    <property type="molecule type" value="Genomic_DNA"/>
</dbReference>
<reference evidence="3 4" key="1">
    <citation type="submission" date="2020-10" db="EMBL/GenBank/DDBJ databases">
        <title>Genome sequencing of Bifidobacterium eulemuris_DSMZ_100216.</title>
        <authorList>
            <person name="Kim J."/>
        </authorList>
    </citation>
    <scope>NUCLEOTIDE SEQUENCE [LARGE SCALE GENOMIC DNA]</scope>
    <source>
        <strain evidence="3 4">DSM 100216</strain>
    </source>
</reference>
<dbReference type="InterPro" id="IPR036890">
    <property type="entry name" value="HATPase_C_sf"/>
</dbReference>
<protein>
    <submittedName>
        <fullName evidence="3">Sensor histidine kinase</fullName>
    </submittedName>
</protein>
<dbReference type="KEGG" id="beu:BE0216_10515"/>
<feature type="transmembrane region" description="Helical" evidence="1">
    <location>
        <begin position="204"/>
        <end position="223"/>
    </location>
</feature>
<keyword evidence="1" id="KW-0472">Membrane</keyword>
<keyword evidence="4" id="KW-1185">Reference proteome</keyword>
<dbReference type="Gene3D" id="3.30.565.10">
    <property type="entry name" value="Histidine kinase-like ATPase, C-terminal domain"/>
    <property type="match status" value="1"/>
</dbReference>